<name>A0ABT4UK79_9BACT</name>
<dbReference type="SUPFAM" id="SSF55120">
    <property type="entry name" value="Pseudouridine synthase"/>
    <property type="match status" value="1"/>
</dbReference>
<evidence type="ECO:0000313" key="5">
    <source>
        <dbReference type="EMBL" id="MDA3615247.1"/>
    </source>
</evidence>
<proteinExistence type="inferred from homology"/>
<dbReference type="Gene3D" id="3.30.2350.10">
    <property type="entry name" value="Pseudouridine synthase"/>
    <property type="match status" value="1"/>
</dbReference>
<gene>
    <name evidence="5" type="ORF">O3P16_10550</name>
</gene>
<protein>
    <recommendedName>
        <fullName evidence="3">Pseudouridine synthase</fullName>
        <ecNumber evidence="3">5.4.99.-</ecNumber>
    </recommendedName>
</protein>
<evidence type="ECO:0000259" key="4">
    <source>
        <dbReference type="Pfam" id="PF00849"/>
    </source>
</evidence>
<dbReference type="PANTHER" id="PTHR21600">
    <property type="entry name" value="MITOCHONDRIAL RNA PSEUDOURIDINE SYNTHASE"/>
    <property type="match status" value="1"/>
</dbReference>
<comment type="catalytic activity">
    <reaction evidence="3">
        <text>a uridine in RNA = a pseudouridine in RNA</text>
        <dbReference type="Rhea" id="RHEA:48348"/>
        <dbReference type="Rhea" id="RHEA-COMP:12068"/>
        <dbReference type="Rhea" id="RHEA-COMP:12069"/>
        <dbReference type="ChEBI" id="CHEBI:65314"/>
        <dbReference type="ChEBI" id="CHEBI:65315"/>
    </reaction>
</comment>
<dbReference type="InterPro" id="IPR006145">
    <property type="entry name" value="PsdUridine_synth_RsuA/RluA"/>
</dbReference>
<sequence>MAKLPFEIVFENDDFLAINKPSGMLVLPDRHDNSLSSVKGILEAAYGHIFVVHRIDKDTSGLVIFAKNAETHKYLSDLFQNRQIEKRYWGLVNGQLREESGSVMEPLSEHPVKKGTMIIHAKGKASHTDYKVLQSYPKYSLVEYHIHTGRTHQIRVHSKFVGNAIVCDPIYGDGKPVLISSLKKKFNLSKNELEERPILGRLGLHAYSLKFEDQHGTKHYLKADIFKDMRALLQQLEKNKRD</sequence>
<reference evidence="5 6" key="1">
    <citation type="submission" date="2022-12" db="EMBL/GenBank/DDBJ databases">
        <title>Chitinophagaceae gen. sp. nov., a new member of the family Chitinophagaceae, isolated from soil in a chemical factory.</title>
        <authorList>
            <person name="Ke Z."/>
        </authorList>
    </citation>
    <scope>NUCLEOTIDE SEQUENCE [LARGE SCALE GENOMIC DNA]</scope>
    <source>
        <strain evidence="5 6">LY-5</strain>
    </source>
</reference>
<feature type="domain" description="Pseudouridine synthase RsuA/RluA-like" evidence="4">
    <location>
        <begin position="14"/>
        <end position="157"/>
    </location>
</feature>
<dbReference type="CDD" id="cd02869">
    <property type="entry name" value="PseudoU_synth_RluA_like"/>
    <property type="match status" value="1"/>
</dbReference>
<dbReference type="EMBL" id="JAQGEF010000011">
    <property type="protein sequence ID" value="MDA3615247.1"/>
    <property type="molecule type" value="Genomic_DNA"/>
</dbReference>
<keyword evidence="2 3" id="KW-0413">Isomerase</keyword>
<dbReference type="RefSeq" id="WP_407031572.1">
    <property type="nucleotide sequence ID" value="NZ_JAQGEF010000011.1"/>
</dbReference>
<evidence type="ECO:0000313" key="6">
    <source>
        <dbReference type="Proteomes" id="UP001210231"/>
    </source>
</evidence>
<dbReference type="EC" id="5.4.99.-" evidence="3"/>
<comment type="function">
    <text evidence="3">Responsible for synthesis of pseudouridine from uracil.</text>
</comment>
<accession>A0ABT4UK79</accession>
<dbReference type="Proteomes" id="UP001210231">
    <property type="component" value="Unassembled WGS sequence"/>
</dbReference>
<evidence type="ECO:0000256" key="2">
    <source>
        <dbReference type="ARBA" id="ARBA00023235"/>
    </source>
</evidence>
<dbReference type="InterPro" id="IPR006225">
    <property type="entry name" value="PsdUridine_synth_RluC/D"/>
</dbReference>
<dbReference type="InterPro" id="IPR006224">
    <property type="entry name" value="PsdUridine_synth_RluA-like_CS"/>
</dbReference>
<keyword evidence="6" id="KW-1185">Reference proteome</keyword>
<comment type="caution">
    <text evidence="5">The sequence shown here is derived from an EMBL/GenBank/DDBJ whole genome shotgun (WGS) entry which is preliminary data.</text>
</comment>
<evidence type="ECO:0000256" key="3">
    <source>
        <dbReference type="RuleBase" id="RU362028"/>
    </source>
</evidence>
<dbReference type="NCBIfam" id="TIGR00005">
    <property type="entry name" value="rluA_subfam"/>
    <property type="match status" value="1"/>
</dbReference>
<comment type="similarity">
    <text evidence="1 3">Belongs to the pseudouridine synthase RluA family.</text>
</comment>
<dbReference type="InterPro" id="IPR020103">
    <property type="entry name" value="PsdUridine_synth_cat_dom_sf"/>
</dbReference>
<evidence type="ECO:0000256" key="1">
    <source>
        <dbReference type="ARBA" id="ARBA00010876"/>
    </source>
</evidence>
<dbReference type="InterPro" id="IPR050188">
    <property type="entry name" value="RluA_PseudoU_synthase"/>
</dbReference>
<dbReference type="Pfam" id="PF00849">
    <property type="entry name" value="PseudoU_synth_2"/>
    <property type="match status" value="1"/>
</dbReference>
<dbReference type="PROSITE" id="PS01129">
    <property type="entry name" value="PSI_RLU"/>
    <property type="match status" value="1"/>
</dbReference>
<dbReference type="PANTHER" id="PTHR21600:SF44">
    <property type="entry name" value="RIBOSOMAL LARGE SUBUNIT PSEUDOURIDINE SYNTHASE D"/>
    <property type="match status" value="1"/>
</dbReference>
<organism evidence="5 6">
    <name type="scientific">Polluticaenibacter yanchengensis</name>
    <dbReference type="NCBI Taxonomy" id="3014562"/>
    <lineage>
        <taxon>Bacteria</taxon>
        <taxon>Pseudomonadati</taxon>
        <taxon>Bacteroidota</taxon>
        <taxon>Chitinophagia</taxon>
        <taxon>Chitinophagales</taxon>
        <taxon>Chitinophagaceae</taxon>
        <taxon>Polluticaenibacter</taxon>
    </lineage>
</organism>